<dbReference type="EMBL" id="NIQP01000003">
    <property type="protein sequence ID" value="PPB72215.1"/>
    <property type="molecule type" value="Genomic_DNA"/>
</dbReference>
<dbReference type="Proteomes" id="UP000239685">
    <property type="component" value="Unassembled WGS sequence"/>
</dbReference>
<evidence type="ECO:0008006" key="5">
    <source>
        <dbReference type="Google" id="ProtNLM"/>
    </source>
</evidence>
<evidence type="ECO:0000256" key="2">
    <source>
        <dbReference type="SAM" id="SignalP"/>
    </source>
</evidence>
<evidence type="ECO:0000256" key="1">
    <source>
        <dbReference type="SAM" id="MobiDB-lite"/>
    </source>
</evidence>
<sequence>MKKLAILFSGLFLAFGLTTTLSAAEKCGTSKCGDAKVEKTSKCGDANSSTPAGHKAEKCGAAKCGATK</sequence>
<evidence type="ECO:0000313" key="3">
    <source>
        <dbReference type="EMBL" id="PPB72215.1"/>
    </source>
</evidence>
<organism evidence="3 4">
    <name type="scientific">Campylobacter hyointestinalis subsp. hyointestinalis</name>
    <dbReference type="NCBI Taxonomy" id="91352"/>
    <lineage>
        <taxon>Bacteria</taxon>
        <taxon>Pseudomonadati</taxon>
        <taxon>Campylobacterota</taxon>
        <taxon>Epsilonproteobacteria</taxon>
        <taxon>Campylobacterales</taxon>
        <taxon>Campylobacteraceae</taxon>
        <taxon>Campylobacter</taxon>
    </lineage>
</organism>
<reference evidence="3 4" key="1">
    <citation type="submission" date="2017-06" db="EMBL/GenBank/DDBJ databases">
        <title>Updating the genomic taxonomy and epidemiology of Campylobacter hyointestinalis; discovery in New Zealand farmed ruminants.</title>
        <authorList>
            <person name="Wilkinson D.A."/>
            <person name="Fayaz A."/>
            <person name="Biggs P.J."/>
            <person name="Midwinter A.C."/>
        </authorList>
    </citation>
    <scope>NUCLEOTIDE SEQUENCE [LARGE SCALE GENOMIC DNA]</scope>
    <source>
        <strain evidence="3 4">S1614a</strain>
    </source>
</reference>
<protein>
    <recommendedName>
        <fullName evidence="5">Periplasmic protein</fullName>
    </recommendedName>
</protein>
<comment type="caution">
    <text evidence="3">The sequence shown here is derived from an EMBL/GenBank/DDBJ whole genome shotgun (WGS) entry which is preliminary data.</text>
</comment>
<dbReference type="RefSeq" id="WP_104064432.1">
    <property type="nucleotide sequence ID" value="NZ_NIQH01000006.1"/>
</dbReference>
<feature type="region of interest" description="Disordered" evidence="1">
    <location>
        <begin position="35"/>
        <end position="56"/>
    </location>
</feature>
<name>A0A855NFH8_CAMHY</name>
<accession>A0A855NFH8</accession>
<feature type="signal peptide" evidence="2">
    <location>
        <begin position="1"/>
        <end position="23"/>
    </location>
</feature>
<keyword evidence="2" id="KW-0732">Signal</keyword>
<dbReference type="AlphaFoldDB" id="A0A855NFH8"/>
<evidence type="ECO:0000313" key="4">
    <source>
        <dbReference type="Proteomes" id="UP000239685"/>
    </source>
</evidence>
<proteinExistence type="predicted"/>
<feature type="chain" id="PRO_5032341383" description="Periplasmic protein" evidence="2">
    <location>
        <begin position="24"/>
        <end position="68"/>
    </location>
</feature>
<gene>
    <name evidence="3" type="ORF">CDQ78_04595</name>
</gene>